<feature type="compositionally biased region" description="Basic and acidic residues" evidence="1">
    <location>
        <begin position="224"/>
        <end position="234"/>
    </location>
</feature>
<gene>
    <name evidence="2" type="ORF">NW762_004292</name>
</gene>
<comment type="caution">
    <text evidence="2">The sequence shown here is derived from an EMBL/GenBank/DDBJ whole genome shotgun (WGS) entry which is preliminary data.</text>
</comment>
<feature type="compositionally biased region" description="Basic and acidic residues" evidence="1">
    <location>
        <begin position="89"/>
        <end position="116"/>
    </location>
</feature>
<dbReference type="AlphaFoldDB" id="A0A9W8S7I3"/>
<dbReference type="Proteomes" id="UP001152049">
    <property type="component" value="Unassembled WGS sequence"/>
</dbReference>
<proteinExistence type="predicted"/>
<accession>A0A9W8S7I3</accession>
<feature type="compositionally biased region" description="Basic residues" evidence="1">
    <location>
        <begin position="9"/>
        <end position="18"/>
    </location>
</feature>
<feature type="compositionally biased region" description="Polar residues" evidence="1">
    <location>
        <begin position="303"/>
        <end position="322"/>
    </location>
</feature>
<feature type="region of interest" description="Disordered" evidence="1">
    <location>
        <begin position="144"/>
        <end position="170"/>
    </location>
</feature>
<feature type="compositionally biased region" description="Low complexity" evidence="1">
    <location>
        <begin position="146"/>
        <end position="165"/>
    </location>
</feature>
<feature type="compositionally biased region" description="Polar residues" evidence="1">
    <location>
        <begin position="38"/>
        <end position="56"/>
    </location>
</feature>
<dbReference type="OrthoDB" id="5232891at2759"/>
<reference evidence="2" key="1">
    <citation type="submission" date="2022-09" db="EMBL/GenBank/DDBJ databases">
        <title>Fusarium specimens isolated from Avocado Roots.</title>
        <authorList>
            <person name="Stajich J."/>
            <person name="Roper C."/>
            <person name="Heimlech-Rivalta G."/>
        </authorList>
    </citation>
    <scope>NUCLEOTIDE SEQUENCE</scope>
    <source>
        <strain evidence="2">CF00136</strain>
    </source>
</reference>
<keyword evidence="3" id="KW-1185">Reference proteome</keyword>
<name>A0A9W8S7I3_9HYPO</name>
<evidence type="ECO:0000313" key="3">
    <source>
        <dbReference type="Proteomes" id="UP001152049"/>
    </source>
</evidence>
<dbReference type="EMBL" id="JAOQAZ010000005">
    <property type="protein sequence ID" value="KAJ4266308.1"/>
    <property type="molecule type" value="Genomic_DNA"/>
</dbReference>
<feature type="compositionally biased region" description="Polar residues" evidence="1">
    <location>
        <begin position="251"/>
        <end position="263"/>
    </location>
</feature>
<evidence type="ECO:0000313" key="2">
    <source>
        <dbReference type="EMBL" id="KAJ4266308.1"/>
    </source>
</evidence>
<feature type="region of interest" description="Disordered" evidence="1">
    <location>
        <begin position="213"/>
        <end position="271"/>
    </location>
</feature>
<feature type="region of interest" description="Disordered" evidence="1">
    <location>
        <begin position="293"/>
        <end position="322"/>
    </location>
</feature>
<evidence type="ECO:0000256" key="1">
    <source>
        <dbReference type="SAM" id="MobiDB-lite"/>
    </source>
</evidence>
<sequence length="423" mass="47650">MENPPTRSHSLKPPRRKLQKPDPKLKSLNKAKRGSLDSAASLSPQTTMSSPSQRRISNGAPDLSDAKWSHYLRPKTIIEPSFSEPEPELEQHYPEPRIEPVYKPEPKYETEPERRAFFSPPPLQRHSSQRTIPEFNHLNIYERSARPSLDSSSIPSTASSTSTSSMMRRQAKTPVFRIGQLEQHALARKAKDAPEKTSSVELIADQYRAILESKDNPPPLKSHLPFDEDRDLNRRTTLQVPPQVPKRSNSRRTNSYMTASPQLTRPKLRPSATHDTNVAAFEGDTIYFKPYSFSPPISPDETPGNSPQNYNDAFRPQSSSGQSFQDNVSLQIALDLLTRELASAVALRSRHNGQDTAALQIWVMIEAYEKLRDQLTRAQNEEAERVALIFDCWLASLYSIHSSLTGGDLPSPTEYAGLEEDLD</sequence>
<protein>
    <submittedName>
        <fullName evidence="2">Uncharacterized protein</fullName>
    </submittedName>
</protein>
<feature type="region of interest" description="Disordered" evidence="1">
    <location>
        <begin position="1"/>
        <end position="131"/>
    </location>
</feature>
<organism evidence="2 3">
    <name type="scientific">Fusarium torreyae</name>
    <dbReference type="NCBI Taxonomy" id="1237075"/>
    <lineage>
        <taxon>Eukaryota</taxon>
        <taxon>Fungi</taxon>
        <taxon>Dikarya</taxon>
        <taxon>Ascomycota</taxon>
        <taxon>Pezizomycotina</taxon>
        <taxon>Sordariomycetes</taxon>
        <taxon>Hypocreomycetidae</taxon>
        <taxon>Hypocreales</taxon>
        <taxon>Nectriaceae</taxon>
        <taxon>Fusarium</taxon>
    </lineage>
</organism>